<dbReference type="eggNOG" id="COG3209">
    <property type="taxonomic scope" value="Bacteria"/>
</dbReference>
<accession>D7VS10</accession>
<keyword evidence="3" id="KW-1185">Reference proteome</keyword>
<evidence type="ECO:0000256" key="1">
    <source>
        <dbReference type="SAM" id="SignalP"/>
    </source>
</evidence>
<gene>
    <name evidence="2" type="ORF">HMPREF0766_13764</name>
</gene>
<keyword evidence="1" id="KW-0732">Signal</keyword>
<feature type="signal peptide" evidence="1">
    <location>
        <begin position="1"/>
        <end position="20"/>
    </location>
</feature>
<protein>
    <submittedName>
        <fullName evidence="2">Uncharacterized protein</fullName>
    </submittedName>
</protein>
<reference evidence="2" key="1">
    <citation type="submission" date="2010-07" db="EMBL/GenBank/DDBJ databases">
        <authorList>
            <person name="Muzny D."/>
            <person name="Qin X."/>
            <person name="Buhay C."/>
            <person name="Dugan-Rocha S."/>
            <person name="Ding Y."/>
            <person name="Chen G."/>
            <person name="Hawes A."/>
            <person name="Holder M."/>
            <person name="Jhangiani S."/>
            <person name="Johnson A."/>
            <person name="Khan Z."/>
            <person name="Li Z."/>
            <person name="Liu W."/>
            <person name="Liu X."/>
            <person name="Perez L."/>
            <person name="Shen H."/>
            <person name="Wang Q."/>
            <person name="Watt J."/>
            <person name="Xi L."/>
            <person name="Xin Y."/>
            <person name="Zhou J."/>
            <person name="Deng J."/>
            <person name="Jiang H."/>
            <person name="Liu Y."/>
            <person name="Qu J."/>
            <person name="Song X.-Z."/>
            <person name="Zhang L."/>
            <person name="Villasana D."/>
            <person name="Johnson A."/>
            <person name="Liu J."/>
            <person name="Liyanage D."/>
            <person name="Lorensuhewa L."/>
            <person name="Robinson T."/>
            <person name="Song A."/>
            <person name="Song B.-B."/>
            <person name="Dinh H."/>
            <person name="Thornton R."/>
            <person name="Coyle M."/>
            <person name="Francisco L."/>
            <person name="Jackson L."/>
            <person name="Javaid M."/>
            <person name="Korchina V."/>
            <person name="Kovar C."/>
            <person name="Mata R."/>
            <person name="Mathew T."/>
            <person name="Ngo R."/>
            <person name="Nguyen L."/>
            <person name="Nguyen N."/>
            <person name="Okwuonu G."/>
            <person name="Ongeri F."/>
            <person name="Pham C."/>
            <person name="Simmons D."/>
            <person name="Wilczek-Boney K."/>
            <person name="Hale W."/>
            <person name="Jakkamsetti A."/>
            <person name="Pham P."/>
            <person name="Ruth R."/>
            <person name="San Lucas F."/>
            <person name="Warren J."/>
            <person name="Zhang J."/>
            <person name="Zhao Z."/>
            <person name="Zhou C."/>
            <person name="Zhu D."/>
            <person name="Lee S."/>
            <person name="Bess C."/>
            <person name="Blankenburg K."/>
            <person name="Forbes L."/>
            <person name="Fu Q."/>
            <person name="Gubbala S."/>
            <person name="Hirani K."/>
            <person name="Jayaseelan J.C."/>
            <person name="Lara F."/>
            <person name="Munidasa M."/>
            <person name="Palculict T."/>
            <person name="Patil S."/>
            <person name="Pu L.-L."/>
            <person name="Saada N."/>
            <person name="Tang L."/>
            <person name="Weissenberger G."/>
            <person name="Zhu Y."/>
            <person name="Hemphill L."/>
            <person name="Shang Y."/>
            <person name="Youmans B."/>
            <person name="Ayvaz T."/>
            <person name="Ross M."/>
            <person name="Santibanez J."/>
            <person name="Aqrawi P."/>
            <person name="Gross S."/>
            <person name="Joshi V."/>
            <person name="Fowler G."/>
            <person name="Nazareth L."/>
            <person name="Reid J."/>
            <person name="Worley K."/>
            <person name="Petrosino J."/>
            <person name="Highlander S."/>
            <person name="Gibbs R."/>
        </authorList>
    </citation>
    <scope>NUCLEOTIDE SEQUENCE [LARGE SCALE GENOMIC DNA]</scope>
    <source>
        <strain evidence="2">ATCC 33861</strain>
    </source>
</reference>
<name>D7VS10_SPHSI</name>
<comment type="caution">
    <text evidence="2">The sequence shown here is derived from an EMBL/GenBank/DDBJ whole genome shotgun (WGS) entry which is preliminary data.</text>
</comment>
<dbReference type="STRING" id="525373.HMPREF0766_13764"/>
<dbReference type="RefSeq" id="WP_002995209.1">
    <property type="nucleotide sequence ID" value="NZ_GL379770.1"/>
</dbReference>
<evidence type="ECO:0000313" key="3">
    <source>
        <dbReference type="Proteomes" id="UP000006258"/>
    </source>
</evidence>
<dbReference type="AlphaFoldDB" id="D7VS10"/>
<proteinExistence type="predicted"/>
<dbReference type="Proteomes" id="UP000006258">
    <property type="component" value="Unassembled WGS sequence"/>
</dbReference>
<feature type="chain" id="PRO_5003107608" evidence="1">
    <location>
        <begin position="21"/>
        <end position="136"/>
    </location>
</feature>
<sequence length="136" mass="15051">MKRPLISTILTLLTLSTVSAQNTDLILTSYSGQSQIKAQGSVTLKPGFHIPSGSTVRIYTSSSLQTHPVLQTQPSGNQNYILTRTFRKAGVTLANLSQSRTVEEENQSIQYFDGLGRPCKVYRSWLPLPTKTLYSM</sequence>
<evidence type="ECO:0000313" key="2">
    <source>
        <dbReference type="EMBL" id="EFK56561.1"/>
    </source>
</evidence>
<organism evidence="2 3">
    <name type="scientific">Sphingobacterium spiritivorum ATCC 33861</name>
    <dbReference type="NCBI Taxonomy" id="525373"/>
    <lineage>
        <taxon>Bacteria</taxon>
        <taxon>Pseudomonadati</taxon>
        <taxon>Bacteroidota</taxon>
        <taxon>Sphingobacteriia</taxon>
        <taxon>Sphingobacteriales</taxon>
        <taxon>Sphingobacteriaceae</taxon>
        <taxon>Sphingobacterium</taxon>
    </lineage>
</organism>
<dbReference type="EMBL" id="ACHA02000012">
    <property type="protein sequence ID" value="EFK56561.1"/>
    <property type="molecule type" value="Genomic_DNA"/>
</dbReference>
<dbReference type="HOGENOM" id="CLU_1874121_0_0_10"/>